<protein>
    <submittedName>
        <fullName evidence="2">Uncharacterized protein</fullName>
    </submittedName>
</protein>
<feature type="region of interest" description="Disordered" evidence="1">
    <location>
        <begin position="247"/>
        <end position="282"/>
    </location>
</feature>
<organism evidence="2 3">
    <name type="scientific">Portunus trituberculatus</name>
    <name type="common">Swimming crab</name>
    <name type="synonym">Neptunus trituberculatus</name>
    <dbReference type="NCBI Taxonomy" id="210409"/>
    <lineage>
        <taxon>Eukaryota</taxon>
        <taxon>Metazoa</taxon>
        <taxon>Ecdysozoa</taxon>
        <taxon>Arthropoda</taxon>
        <taxon>Crustacea</taxon>
        <taxon>Multicrustacea</taxon>
        <taxon>Malacostraca</taxon>
        <taxon>Eumalacostraca</taxon>
        <taxon>Eucarida</taxon>
        <taxon>Decapoda</taxon>
        <taxon>Pleocyemata</taxon>
        <taxon>Brachyura</taxon>
        <taxon>Eubrachyura</taxon>
        <taxon>Portunoidea</taxon>
        <taxon>Portunidae</taxon>
        <taxon>Portuninae</taxon>
        <taxon>Portunus</taxon>
    </lineage>
</organism>
<gene>
    <name evidence="2" type="ORF">E2C01_049564</name>
</gene>
<evidence type="ECO:0000256" key="1">
    <source>
        <dbReference type="SAM" id="MobiDB-lite"/>
    </source>
</evidence>
<name>A0A5B7G6R7_PORTR</name>
<reference evidence="2 3" key="1">
    <citation type="submission" date="2019-05" db="EMBL/GenBank/DDBJ databases">
        <title>Another draft genome of Portunus trituberculatus and its Hox gene families provides insights of decapod evolution.</title>
        <authorList>
            <person name="Jeong J.-H."/>
            <person name="Song I."/>
            <person name="Kim S."/>
            <person name="Choi T."/>
            <person name="Kim D."/>
            <person name="Ryu S."/>
            <person name="Kim W."/>
        </authorList>
    </citation>
    <scope>NUCLEOTIDE SEQUENCE [LARGE SCALE GENOMIC DNA]</scope>
    <source>
        <tissue evidence="2">Muscle</tissue>
    </source>
</reference>
<comment type="caution">
    <text evidence="2">The sequence shown here is derived from an EMBL/GenBank/DDBJ whole genome shotgun (WGS) entry which is preliminary data.</text>
</comment>
<feature type="compositionally biased region" description="Basic and acidic residues" evidence="1">
    <location>
        <begin position="271"/>
        <end position="282"/>
    </location>
</feature>
<evidence type="ECO:0000313" key="2">
    <source>
        <dbReference type="EMBL" id="MPC55621.1"/>
    </source>
</evidence>
<keyword evidence="3" id="KW-1185">Reference proteome</keyword>
<dbReference type="EMBL" id="VSRR010013327">
    <property type="protein sequence ID" value="MPC55621.1"/>
    <property type="molecule type" value="Genomic_DNA"/>
</dbReference>
<dbReference type="AlphaFoldDB" id="A0A5B7G6R7"/>
<accession>A0A5B7G6R7</accession>
<evidence type="ECO:0000313" key="3">
    <source>
        <dbReference type="Proteomes" id="UP000324222"/>
    </source>
</evidence>
<sequence>MPRCISRGHRVFLLVVESLAEPEPHRECATEVTGGLDSRHKCGVLFRIPGDDKPQKKTAVAEEIKEIKGQEEAVKEAFLKTFLGVPAGRKGVRSATKNRRTIVLVSRVADGATEESLLPPFPSPVSPFLLPLLRSKLRDEHRLSGDGRRVALLPQQPRHCWAGTRRHTWSRSLLPEAKSTRENLYGSHGLAARRPHHHSGAVYYEKKFHFTSGKEKRKHSLEQTQRFHGTIFSCYLDQHLSAYRSQAGAARPGLGSGQTCRGERPPSTLPRRTERQRRVETK</sequence>
<dbReference type="Proteomes" id="UP000324222">
    <property type="component" value="Unassembled WGS sequence"/>
</dbReference>
<proteinExistence type="predicted"/>